<dbReference type="HOGENOM" id="CLU_2457947_0_0_1"/>
<protein>
    <recommendedName>
        <fullName evidence="7">Malectin-like domain-containing protein</fullName>
    </recommendedName>
</protein>
<evidence type="ECO:0000256" key="2">
    <source>
        <dbReference type="ARBA" id="ARBA00022692"/>
    </source>
</evidence>
<dbReference type="InParanoid" id="M4DUV9"/>
<accession>M4DUV9</accession>
<evidence type="ECO:0000256" key="4">
    <source>
        <dbReference type="ARBA" id="ARBA00022989"/>
    </source>
</evidence>
<proteinExistence type="predicted"/>
<evidence type="ECO:0000256" key="5">
    <source>
        <dbReference type="ARBA" id="ARBA00023136"/>
    </source>
</evidence>
<sequence length="89" mass="10106">MTKFLGLLLLLIAIIHIIQAQGQQGFTSLDCGLPANETSPYEESYTKLMFTSDETFIRSGRNGRIRENPEGFAKPYETLRYFPDGIRNC</sequence>
<name>M4DUV9_BRACM</name>
<dbReference type="InterPro" id="IPR024788">
    <property type="entry name" value="Malectin-like_Carb-bd_dom"/>
</dbReference>
<feature type="chain" id="PRO_5004051132" description="Malectin-like domain-containing protein" evidence="6">
    <location>
        <begin position="21"/>
        <end position="89"/>
    </location>
</feature>
<dbReference type="OMA" id="CYSLRVE"/>
<feature type="signal peptide" evidence="6">
    <location>
        <begin position="1"/>
        <end position="20"/>
    </location>
</feature>
<dbReference type="AlphaFoldDB" id="M4DUV9"/>
<feature type="domain" description="Malectin-like" evidence="7">
    <location>
        <begin position="29"/>
        <end position="89"/>
    </location>
</feature>
<evidence type="ECO:0000256" key="6">
    <source>
        <dbReference type="SAM" id="SignalP"/>
    </source>
</evidence>
<organism evidence="8 9">
    <name type="scientific">Brassica campestris</name>
    <name type="common">Field mustard</name>
    <dbReference type="NCBI Taxonomy" id="3711"/>
    <lineage>
        <taxon>Eukaryota</taxon>
        <taxon>Viridiplantae</taxon>
        <taxon>Streptophyta</taxon>
        <taxon>Embryophyta</taxon>
        <taxon>Tracheophyta</taxon>
        <taxon>Spermatophyta</taxon>
        <taxon>Magnoliopsida</taxon>
        <taxon>eudicotyledons</taxon>
        <taxon>Gunneridae</taxon>
        <taxon>Pentapetalae</taxon>
        <taxon>rosids</taxon>
        <taxon>malvids</taxon>
        <taxon>Brassicales</taxon>
        <taxon>Brassicaceae</taxon>
        <taxon>Brassiceae</taxon>
        <taxon>Brassica</taxon>
    </lineage>
</organism>
<evidence type="ECO:0000256" key="3">
    <source>
        <dbReference type="ARBA" id="ARBA00022729"/>
    </source>
</evidence>
<evidence type="ECO:0000259" key="7">
    <source>
        <dbReference type="Pfam" id="PF12819"/>
    </source>
</evidence>
<evidence type="ECO:0000256" key="1">
    <source>
        <dbReference type="ARBA" id="ARBA00004167"/>
    </source>
</evidence>
<keyword evidence="2" id="KW-0812">Transmembrane</keyword>
<dbReference type="EnsemblPlants" id="Bra020302.1">
    <property type="protein sequence ID" value="Bra020302.1-P"/>
    <property type="gene ID" value="Bra020302"/>
</dbReference>
<dbReference type="Proteomes" id="UP000011750">
    <property type="component" value="Chromosome A02"/>
</dbReference>
<dbReference type="GO" id="GO:0016020">
    <property type="term" value="C:membrane"/>
    <property type="evidence" value="ECO:0007669"/>
    <property type="project" value="UniProtKB-SubCell"/>
</dbReference>
<dbReference type="Pfam" id="PF12819">
    <property type="entry name" value="Malectin_like"/>
    <property type="match status" value="1"/>
</dbReference>
<reference evidence="8" key="3">
    <citation type="submission" date="2023-03" db="UniProtKB">
        <authorList>
            <consortium name="EnsemblPlants"/>
        </authorList>
    </citation>
    <scope>IDENTIFICATION</scope>
    <source>
        <strain evidence="8">cv. Chiifu-401-42</strain>
    </source>
</reference>
<keyword evidence="3 6" id="KW-0732">Signal</keyword>
<evidence type="ECO:0000313" key="9">
    <source>
        <dbReference type="Proteomes" id="UP000011750"/>
    </source>
</evidence>
<keyword evidence="4" id="KW-1133">Transmembrane helix</keyword>
<evidence type="ECO:0000313" key="8">
    <source>
        <dbReference type="EnsemblPlants" id="Bra020302.1-P"/>
    </source>
</evidence>
<keyword evidence="5" id="KW-0472">Membrane</keyword>
<dbReference type="Gramene" id="Bra020302.1">
    <property type="protein sequence ID" value="Bra020302.1-P"/>
    <property type="gene ID" value="Bra020302"/>
</dbReference>
<keyword evidence="9" id="KW-1185">Reference proteome</keyword>
<reference evidence="8 9" key="2">
    <citation type="journal article" date="2018" name="Hortic Res">
        <title>Improved Brassica rapa reference genome by single-molecule sequencing and chromosome conformation capture technologies.</title>
        <authorList>
            <person name="Zhang L."/>
            <person name="Cai X."/>
            <person name="Wu J."/>
            <person name="Liu M."/>
            <person name="Grob S."/>
            <person name="Cheng F."/>
            <person name="Liang J."/>
            <person name="Cai C."/>
            <person name="Liu Z."/>
            <person name="Liu B."/>
            <person name="Wang F."/>
            <person name="Li S."/>
            <person name="Liu F."/>
            <person name="Li X."/>
            <person name="Cheng L."/>
            <person name="Yang W."/>
            <person name="Li M.H."/>
            <person name="Grossniklaus U."/>
            <person name="Zheng H."/>
            <person name="Wang X."/>
        </authorList>
    </citation>
    <scope>NUCLEOTIDE SEQUENCE [LARGE SCALE GENOMIC DNA]</scope>
    <source>
        <strain evidence="8 9">cv. Chiifu-401-42</strain>
    </source>
</reference>
<reference evidence="8 9" key="1">
    <citation type="journal article" date="2011" name="Nat. Genet.">
        <title>The genome of the mesopolyploid crop species Brassica rapa.</title>
        <authorList>
            <consortium name="Brassica rapa Genome Sequencing Project Consortium"/>
            <person name="Wang X."/>
            <person name="Wang H."/>
            <person name="Wang J."/>
            <person name="Sun R."/>
            <person name="Wu J."/>
            <person name="Liu S."/>
            <person name="Bai Y."/>
            <person name="Mun J.H."/>
            <person name="Bancroft I."/>
            <person name="Cheng F."/>
            <person name="Huang S."/>
            <person name="Li X."/>
            <person name="Hua W."/>
            <person name="Wang J."/>
            <person name="Wang X."/>
            <person name="Freeling M."/>
            <person name="Pires J.C."/>
            <person name="Paterson A.H."/>
            <person name="Chalhoub B."/>
            <person name="Wang B."/>
            <person name="Hayward A."/>
            <person name="Sharpe A.G."/>
            <person name="Park B.S."/>
            <person name="Weisshaar B."/>
            <person name="Liu B."/>
            <person name="Li B."/>
            <person name="Liu B."/>
            <person name="Tong C."/>
            <person name="Song C."/>
            <person name="Duran C."/>
            <person name="Peng C."/>
            <person name="Geng C."/>
            <person name="Koh C."/>
            <person name="Lin C."/>
            <person name="Edwards D."/>
            <person name="Mu D."/>
            <person name="Shen D."/>
            <person name="Soumpourou E."/>
            <person name="Li F."/>
            <person name="Fraser F."/>
            <person name="Conant G."/>
            <person name="Lassalle G."/>
            <person name="King G.J."/>
            <person name="Bonnema G."/>
            <person name="Tang H."/>
            <person name="Wang H."/>
            <person name="Belcram H."/>
            <person name="Zhou H."/>
            <person name="Hirakawa H."/>
            <person name="Abe H."/>
            <person name="Guo H."/>
            <person name="Wang H."/>
            <person name="Jin H."/>
            <person name="Parkin I.A."/>
            <person name="Batley J."/>
            <person name="Kim J.S."/>
            <person name="Just J."/>
            <person name="Li J."/>
            <person name="Xu J."/>
            <person name="Deng J."/>
            <person name="Kim J.A."/>
            <person name="Li J."/>
            <person name="Yu J."/>
            <person name="Meng J."/>
            <person name="Wang J."/>
            <person name="Min J."/>
            <person name="Poulain J."/>
            <person name="Wang J."/>
            <person name="Hatakeyama K."/>
            <person name="Wu K."/>
            <person name="Wang L."/>
            <person name="Fang L."/>
            <person name="Trick M."/>
            <person name="Links M.G."/>
            <person name="Zhao M."/>
            <person name="Jin M."/>
            <person name="Ramchiary N."/>
            <person name="Drou N."/>
            <person name="Berkman P.J."/>
            <person name="Cai Q."/>
            <person name="Huang Q."/>
            <person name="Li R."/>
            <person name="Tabata S."/>
            <person name="Cheng S."/>
            <person name="Zhang S."/>
            <person name="Zhang S."/>
            <person name="Huang S."/>
            <person name="Sato S."/>
            <person name="Sun S."/>
            <person name="Kwon S.J."/>
            <person name="Choi S.R."/>
            <person name="Lee T.H."/>
            <person name="Fan W."/>
            <person name="Zhao X."/>
            <person name="Tan X."/>
            <person name="Xu X."/>
            <person name="Wang Y."/>
            <person name="Qiu Y."/>
            <person name="Yin Y."/>
            <person name="Li Y."/>
            <person name="Du Y."/>
            <person name="Liao Y."/>
            <person name="Lim Y."/>
            <person name="Narusaka Y."/>
            <person name="Wang Y."/>
            <person name="Wang Z."/>
            <person name="Li Z."/>
            <person name="Wang Z."/>
            <person name="Xiong Z."/>
            <person name="Zhang Z."/>
        </authorList>
    </citation>
    <scope>NUCLEOTIDE SEQUENCE [LARGE SCALE GENOMIC DNA]</scope>
    <source>
        <strain evidence="8 9">cv. Chiifu-401-42</strain>
    </source>
</reference>
<comment type="subcellular location">
    <subcellularLocation>
        <location evidence="1">Membrane</location>
        <topology evidence="1">Single-pass membrane protein</topology>
    </subcellularLocation>
</comment>